<evidence type="ECO:0000256" key="4">
    <source>
        <dbReference type="ARBA" id="ARBA00023136"/>
    </source>
</evidence>
<evidence type="ECO:0000313" key="7">
    <source>
        <dbReference type="EMBL" id="TFE91380.1"/>
    </source>
</evidence>
<comment type="subcellular location">
    <subcellularLocation>
        <location evidence="1">Membrane</location>
        <topology evidence="1">Multi-pass membrane protein</topology>
    </subcellularLocation>
</comment>
<keyword evidence="2 5" id="KW-0812">Transmembrane</keyword>
<dbReference type="InterPro" id="IPR023908">
    <property type="entry name" value="xxxLxxG_rpt"/>
</dbReference>
<feature type="transmembrane region" description="Helical" evidence="5">
    <location>
        <begin position="538"/>
        <end position="558"/>
    </location>
</feature>
<dbReference type="AlphaFoldDB" id="A0A4Y8Q9I2"/>
<feature type="transmembrane region" description="Helical" evidence="5">
    <location>
        <begin position="54"/>
        <end position="77"/>
    </location>
</feature>
<keyword evidence="3 5" id="KW-1133">Transmembrane helix</keyword>
<gene>
    <name evidence="7" type="ORF">B5M42_02755</name>
</gene>
<evidence type="ECO:0000259" key="6">
    <source>
        <dbReference type="Pfam" id="PF01061"/>
    </source>
</evidence>
<keyword evidence="4 5" id="KW-0472">Membrane</keyword>
<reference evidence="7 8" key="1">
    <citation type="submission" date="2017-03" db="EMBL/GenBank/DDBJ databases">
        <title>Isolation of Levoglucosan Utilizing Bacteria.</title>
        <authorList>
            <person name="Arya A.S."/>
        </authorList>
    </citation>
    <scope>NUCLEOTIDE SEQUENCE [LARGE SCALE GENOMIC DNA]</scope>
    <source>
        <strain evidence="7 8">MEC069</strain>
    </source>
</reference>
<dbReference type="InterPro" id="IPR017501">
    <property type="entry name" value="Phage_infect_YhgE_C"/>
</dbReference>
<feature type="transmembrane region" description="Helical" evidence="5">
    <location>
        <begin position="440"/>
        <end position="466"/>
    </location>
</feature>
<evidence type="ECO:0000256" key="1">
    <source>
        <dbReference type="ARBA" id="ARBA00004141"/>
    </source>
</evidence>
<evidence type="ECO:0000256" key="5">
    <source>
        <dbReference type="SAM" id="Phobius"/>
    </source>
</evidence>
<dbReference type="NCBIfam" id="TIGR03062">
    <property type="entry name" value="pip_yhgE_Cterm"/>
    <property type="match status" value="1"/>
</dbReference>
<feature type="transmembrane region" description="Helical" evidence="5">
    <location>
        <begin position="478"/>
        <end position="501"/>
    </location>
</feature>
<dbReference type="PANTHER" id="PTHR43077">
    <property type="entry name" value="TRANSPORT PERMEASE YVFS-RELATED"/>
    <property type="match status" value="1"/>
</dbReference>
<comment type="caution">
    <text evidence="7">The sequence shown here is derived from an EMBL/GenBank/DDBJ whole genome shotgun (WGS) entry which is preliminary data.</text>
</comment>
<dbReference type="OrthoDB" id="9811483at2"/>
<protein>
    <recommendedName>
        <fullName evidence="6">ABC-2 type transporter transmembrane domain-containing protein</fullName>
    </recommendedName>
</protein>
<dbReference type="Gene3D" id="3.40.1710.10">
    <property type="entry name" value="abc type-2 transporter like domain"/>
    <property type="match status" value="1"/>
</dbReference>
<sequence>MAQGVRTDRSGGGAAIAGRLARRLFPKRQRSDESMNRWQGLSAMLGSFFRERKVLAGTLVGLFIPAIYCVLYLNAIWDPYGKTQQVPGVIINLDQPATLNGKPLQLGADLTDELLKENKLAWQTGTDEAAALAQLREGKQLIVLTIPGDFSSSVAGLAKANGAAPAPIRYYANQGQSLIVSQLGDRMTELLREQLNDKVAAQVLAELIGTLGQGQSGLLQAASGARELEAGAGQLADGAATLTSSLEKAQQGARQLGKGAAGAANGSQQLTGGIGQLQSGSASAAKQTAAGAAAVQQLGEQLSKLAADPQLPEATSRQLAQLAAQTQQLGAGFQQGAQSLSALAAGSGEAYRSSQQLSAGLKQLSEGVASLQTGLGQGADGAGTLKAKLGDLQSGLTQMADKLTAAGSTENTLQGKEELLAAPVAIDRQPVHPVPNNGTFFAGFFGPMSLWVGAFLFSFLTLMVKWQGWARRSLLPRYALLAVLGTLQALVLDLVLIQGLGLQVDDLGAFVLMTVLTSLSFISIVHFILAMTGVAGNLIVLVLLVFQLGLSGGSYPVAMLSAANQTLSQWAPLTYAVQGFRIAISGGSSAVLQSQVLHLLLFLAVGLGLHVAYGVVSRIRSRTRRGSGQQLQLSELPE</sequence>
<dbReference type="GO" id="GO:0140359">
    <property type="term" value="F:ABC-type transporter activity"/>
    <property type="evidence" value="ECO:0007669"/>
    <property type="project" value="InterPro"/>
</dbReference>
<dbReference type="NCBIfam" id="TIGR03057">
    <property type="entry name" value="xxxLxxG_by_4"/>
    <property type="match status" value="1"/>
</dbReference>
<dbReference type="Pfam" id="PF01061">
    <property type="entry name" value="ABC2_membrane"/>
    <property type="match status" value="1"/>
</dbReference>
<feature type="transmembrane region" description="Helical" evidence="5">
    <location>
        <begin position="596"/>
        <end position="616"/>
    </location>
</feature>
<name>A0A4Y8Q9I2_9BACL</name>
<dbReference type="Proteomes" id="UP000298246">
    <property type="component" value="Unassembled WGS sequence"/>
</dbReference>
<feature type="transmembrane region" description="Helical" evidence="5">
    <location>
        <begin position="507"/>
        <end position="531"/>
    </location>
</feature>
<accession>A0A4Y8Q9I2</accession>
<dbReference type="NCBIfam" id="TIGR03061">
    <property type="entry name" value="pip_yhgE_Nterm"/>
    <property type="match status" value="1"/>
</dbReference>
<dbReference type="InterPro" id="IPR013525">
    <property type="entry name" value="ABC2_TM"/>
</dbReference>
<feature type="domain" description="ABC-2 type transporter transmembrane" evidence="6">
    <location>
        <begin position="482"/>
        <end position="583"/>
    </location>
</feature>
<evidence type="ECO:0000313" key="8">
    <source>
        <dbReference type="Proteomes" id="UP000298246"/>
    </source>
</evidence>
<dbReference type="EMBL" id="MYFO01000002">
    <property type="protein sequence ID" value="TFE91380.1"/>
    <property type="molecule type" value="Genomic_DNA"/>
</dbReference>
<dbReference type="GO" id="GO:0016020">
    <property type="term" value="C:membrane"/>
    <property type="evidence" value="ECO:0007669"/>
    <property type="project" value="UniProtKB-SubCell"/>
</dbReference>
<evidence type="ECO:0000256" key="2">
    <source>
        <dbReference type="ARBA" id="ARBA00022692"/>
    </source>
</evidence>
<organism evidence="7 8">
    <name type="scientific">Paenibacillus athensensis</name>
    <dbReference type="NCBI Taxonomy" id="1967502"/>
    <lineage>
        <taxon>Bacteria</taxon>
        <taxon>Bacillati</taxon>
        <taxon>Bacillota</taxon>
        <taxon>Bacilli</taxon>
        <taxon>Bacillales</taxon>
        <taxon>Paenibacillaceae</taxon>
        <taxon>Paenibacillus</taxon>
    </lineage>
</organism>
<keyword evidence="8" id="KW-1185">Reference proteome</keyword>
<dbReference type="InterPro" id="IPR017500">
    <property type="entry name" value="Phage_infect_YhgE_N"/>
</dbReference>
<dbReference type="InterPro" id="IPR051328">
    <property type="entry name" value="T7SS_ABC-Transporter"/>
</dbReference>
<evidence type="ECO:0000256" key="3">
    <source>
        <dbReference type="ARBA" id="ARBA00022989"/>
    </source>
</evidence>
<dbReference type="PANTHER" id="PTHR43077:SF5">
    <property type="entry name" value="PHAGE INFECTION PROTEIN"/>
    <property type="match status" value="1"/>
</dbReference>
<proteinExistence type="predicted"/>
<dbReference type="Gene3D" id="1.10.287.950">
    <property type="entry name" value="Methyl-accepting chemotaxis protein"/>
    <property type="match status" value="1"/>
</dbReference>